<evidence type="ECO:0000259" key="4">
    <source>
        <dbReference type="SMART" id="SM00642"/>
    </source>
</evidence>
<dbReference type="InterPro" id="IPR006047">
    <property type="entry name" value="GH13_cat_dom"/>
</dbReference>
<feature type="domain" description="Glycosyl hydrolase family 13 catalytic" evidence="4">
    <location>
        <begin position="128"/>
        <end position="538"/>
    </location>
</feature>
<dbReference type="Gene3D" id="2.60.40.1180">
    <property type="entry name" value="Golgi alpha-mannosidase II"/>
    <property type="match status" value="1"/>
</dbReference>
<dbReference type="SUPFAM" id="SSF81296">
    <property type="entry name" value="E set domains"/>
    <property type="match status" value="1"/>
</dbReference>
<dbReference type="EMBL" id="CP060202">
    <property type="protein sequence ID" value="QNH61149.1"/>
    <property type="molecule type" value="Genomic_DNA"/>
</dbReference>
<dbReference type="PANTHER" id="PTHR10357:SF210">
    <property type="entry name" value="MALTODEXTRIN GLUCOSIDASE"/>
    <property type="match status" value="1"/>
</dbReference>
<protein>
    <submittedName>
        <fullName evidence="5">Glycoside hydrolase family 13 protein</fullName>
    </submittedName>
</protein>
<evidence type="ECO:0000256" key="2">
    <source>
        <dbReference type="ARBA" id="ARBA00023295"/>
    </source>
</evidence>
<keyword evidence="1 5" id="KW-0378">Hydrolase</keyword>
<dbReference type="Pfam" id="PF00128">
    <property type="entry name" value="Alpha-amylase"/>
    <property type="match status" value="1"/>
</dbReference>
<dbReference type="Gene3D" id="3.20.20.80">
    <property type="entry name" value="Glycosidases"/>
    <property type="match status" value="1"/>
</dbReference>
<reference evidence="5 6" key="1">
    <citation type="submission" date="2020-08" db="EMBL/GenBank/DDBJ databases">
        <title>Hymenobacter sp. S2-20-2 genome sequencing.</title>
        <authorList>
            <person name="Jin L."/>
        </authorList>
    </citation>
    <scope>NUCLEOTIDE SEQUENCE [LARGE SCALE GENOMIC DNA]</scope>
    <source>
        <strain evidence="5 6">S2-20-2</strain>
    </source>
</reference>
<dbReference type="InterPro" id="IPR019492">
    <property type="entry name" value="Cyclo-malto-dextrinase_C"/>
</dbReference>
<dbReference type="Proteomes" id="UP000515489">
    <property type="component" value="Chromosome"/>
</dbReference>
<evidence type="ECO:0000313" key="6">
    <source>
        <dbReference type="Proteomes" id="UP000515489"/>
    </source>
</evidence>
<evidence type="ECO:0000313" key="5">
    <source>
        <dbReference type="EMBL" id="QNH61149.1"/>
    </source>
</evidence>
<gene>
    <name evidence="5" type="ORF">H4317_13345</name>
</gene>
<dbReference type="InterPro" id="IPR013780">
    <property type="entry name" value="Glyco_hydro_b"/>
</dbReference>
<dbReference type="Gene3D" id="2.60.40.10">
    <property type="entry name" value="Immunoglobulins"/>
    <property type="match status" value="1"/>
</dbReference>
<dbReference type="InterPro" id="IPR013783">
    <property type="entry name" value="Ig-like_fold"/>
</dbReference>
<dbReference type="Pfam" id="PF09087">
    <property type="entry name" value="Cyc-maltodext_N"/>
    <property type="match status" value="1"/>
</dbReference>
<dbReference type="Pfam" id="PF10438">
    <property type="entry name" value="Cyc-maltodext_C"/>
    <property type="match status" value="1"/>
</dbReference>
<dbReference type="InterPro" id="IPR017853">
    <property type="entry name" value="GH"/>
</dbReference>
<evidence type="ECO:0000256" key="1">
    <source>
        <dbReference type="ARBA" id="ARBA00022801"/>
    </source>
</evidence>
<dbReference type="SMART" id="SM00642">
    <property type="entry name" value="Aamy"/>
    <property type="match status" value="1"/>
</dbReference>
<dbReference type="SUPFAM" id="SSF51445">
    <property type="entry name" value="(Trans)glycosidases"/>
    <property type="match status" value="1"/>
</dbReference>
<keyword evidence="6" id="KW-1185">Reference proteome</keyword>
<proteinExistence type="predicted"/>
<keyword evidence="2" id="KW-0326">Glycosidase</keyword>
<accession>A0A7G7W456</accession>
<dbReference type="RefSeq" id="WP_185887079.1">
    <property type="nucleotide sequence ID" value="NZ_CP060202.1"/>
</dbReference>
<name>A0A7G7W456_9BACT</name>
<dbReference type="GO" id="GO:0005975">
    <property type="term" value="P:carbohydrate metabolic process"/>
    <property type="evidence" value="ECO:0007669"/>
    <property type="project" value="InterPro"/>
</dbReference>
<organism evidence="5 6">
    <name type="scientific">Hymenobacter sediminicola</name>
    <dbReference type="NCBI Taxonomy" id="2761579"/>
    <lineage>
        <taxon>Bacteria</taxon>
        <taxon>Pseudomonadati</taxon>
        <taxon>Bacteroidota</taxon>
        <taxon>Cytophagia</taxon>
        <taxon>Cytophagales</taxon>
        <taxon>Hymenobacteraceae</taxon>
        <taxon>Hymenobacter</taxon>
    </lineage>
</organism>
<dbReference type="SUPFAM" id="SSF51011">
    <property type="entry name" value="Glycosyl hydrolase domain"/>
    <property type="match status" value="1"/>
</dbReference>
<dbReference type="InterPro" id="IPR014756">
    <property type="entry name" value="Ig_E-set"/>
</dbReference>
<evidence type="ECO:0000256" key="3">
    <source>
        <dbReference type="SAM" id="SignalP"/>
    </source>
</evidence>
<sequence length="627" mass="70124">MKKPYLLLLALLLPLLAVSQTPAITRLNPTNWWVGMKYANVQLLVYGPQAGTLTYSITYPGVKLTKTNTVENPNYAFLDLSIAPTAKPGIVRLVGKKGTQTVTQNWELKARDNSPKAQGVTQADFIYLAMPDRFANGDPTNDKFADMADPSSDRANPFLRHGGDLQGAAQHIGYLKDLGVTAVWFTPVIENDQSLTDEGGAKRSAYHGYGFTDHYNVDRRLGGNAAYKTYVQQAHAAGLKVVQDAVYNHVGNNHWFIKDLPMKTWLHQWPTYTNTSYRQQPITDPHAAQIDRRVTLDGWFVPFLPDLNQQNPYVANFLIQHALWSVEMFGVDAWRIDTYMYNDQPFMNRCNAALLAEYPRIHIFGESSVSNVVDQAYYVRNKIDFPFKSNQPGGLDFVLENAMLAGLKEVGGTSATGWDNGVQRVYQALAQDAVYQDPGKLVTFIDNHDHNRYLSEVGEDISKYKMGLTWLLTTRGIPSMYYGTEILMKNFKDPSDAEVRRDFPGGWPGDAQNKFTAAGRTAPENDAFSFVRTLATYRRTHPALHSGKLMQYLPQDGLYVYFRYDASGTVMVATNSTDKAAALPTARFSERMSGFSKARNVLSNEALSSLSTIQLPAKTAVVLELQR</sequence>
<dbReference type="KEGG" id="hsk:H4317_13345"/>
<dbReference type="AlphaFoldDB" id="A0A7G7W456"/>
<dbReference type="CDD" id="cd11340">
    <property type="entry name" value="AmyAc_bac_CMD_like_3"/>
    <property type="match status" value="1"/>
</dbReference>
<dbReference type="InterPro" id="IPR015171">
    <property type="entry name" value="Cyc-maltodext_N"/>
</dbReference>
<dbReference type="PANTHER" id="PTHR10357">
    <property type="entry name" value="ALPHA-AMYLASE FAMILY MEMBER"/>
    <property type="match status" value="1"/>
</dbReference>
<keyword evidence="3" id="KW-0732">Signal</keyword>
<feature type="chain" id="PRO_5028971876" evidence="3">
    <location>
        <begin position="20"/>
        <end position="627"/>
    </location>
</feature>
<dbReference type="GO" id="GO:0016798">
    <property type="term" value="F:hydrolase activity, acting on glycosyl bonds"/>
    <property type="evidence" value="ECO:0007669"/>
    <property type="project" value="UniProtKB-KW"/>
</dbReference>
<feature type="signal peptide" evidence="3">
    <location>
        <begin position="1"/>
        <end position="19"/>
    </location>
</feature>